<dbReference type="SUPFAM" id="SSF46626">
    <property type="entry name" value="Cytochrome c"/>
    <property type="match status" value="2"/>
</dbReference>
<keyword evidence="6" id="KW-0732">Signal</keyword>
<accession>A0A220UIW9</accession>
<evidence type="ECO:0000313" key="8">
    <source>
        <dbReference type="EMBL" id="ASK67862.1"/>
    </source>
</evidence>
<feature type="binding site" description="axial binding residue" evidence="5">
    <location>
        <position position="144"/>
    </location>
    <ligand>
        <name>heme c</name>
        <dbReference type="ChEBI" id="CHEBI:61717"/>
        <label>2</label>
    </ligand>
    <ligandPart>
        <name>Fe</name>
        <dbReference type="ChEBI" id="CHEBI:18248"/>
    </ligandPart>
</feature>
<evidence type="ECO:0000313" key="9">
    <source>
        <dbReference type="Proteomes" id="UP000198367"/>
    </source>
</evidence>
<dbReference type="KEGG" id="sbj:CF168_02750"/>
<feature type="binding site" description="covalent" evidence="4">
    <location>
        <position position="143"/>
    </location>
    <ligand>
        <name>heme c</name>
        <dbReference type="ChEBI" id="CHEBI:61717"/>
        <label>2</label>
    </ligand>
</feature>
<feature type="binding site" description="axial binding residue" evidence="5">
    <location>
        <position position="81"/>
    </location>
    <ligand>
        <name>heme c</name>
        <dbReference type="ChEBI" id="CHEBI:61717"/>
        <label>1</label>
    </ligand>
    <ligandPart>
        <name>Fe</name>
        <dbReference type="ChEBI" id="CHEBI:18248"/>
    </ligandPart>
</feature>
<evidence type="ECO:0000259" key="7">
    <source>
        <dbReference type="PROSITE" id="PS51007"/>
    </source>
</evidence>
<feature type="binding site" description="axial binding residue" evidence="5">
    <location>
        <position position="185"/>
    </location>
    <ligand>
        <name>heme c</name>
        <dbReference type="ChEBI" id="CHEBI:61717"/>
        <label>2</label>
    </ligand>
    <ligandPart>
        <name>Fe</name>
        <dbReference type="ChEBI" id="CHEBI:18248"/>
    </ligandPart>
</feature>
<feature type="binding site" description="axial binding residue" evidence="5">
    <location>
        <position position="42"/>
    </location>
    <ligand>
        <name>heme c</name>
        <dbReference type="ChEBI" id="CHEBI:61717"/>
        <label>1</label>
    </ligand>
    <ligandPart>
        <name>Fe</name>
        <dbReference type="ChEBI" id="CHEBI:18248"/>
    </ligandPart>
</feature>
<dbReference type="EMBL" id="CP022358">
    <property type="protein sequence ID" value="ASK67862.1"/>
    <property type="molecule type" value="Genomic_DNA"/>
</dbReference>
<dbReference type="GO" id="GO:0009055">
    <property type="term" value="F:electron transfer activity"/>
    <property type="evidence" value="ECO:0007669"/>
    <property type="project" value="InterPro"/>
</dbReference>
<dbReference type="GO" id="GO:0020037">
    <property type="term" value="F:heme binding"/>
    <property type="evidence" value="ECO:0007669"/>
    <property type="project" value="InterPro"/>
</dbReference>
<dbReference type="PIRSF" id="PIRSF000005">
    <property type="entry name" value="Cytochrome_c4"/>
    <property type="match status" value="1"/>
</dbReference>
<keyword evidence="9" id="KW-1185">Reference proteome</keyword>
<dbReference type="InterPro" id="IPR024167">
    <property type="entry name" value="Cytochrome_c4-like"/>
</dbReference>
<dbReference type="InterPro" id="IPR050597">
    <property type="entry name" value="Cytochrome_c_Oxidase_Subunit"/>
</dbReference>
<evidence type="ECO:0000256" key="2">
    <source>
        <dbReference type="ARBA" id="ARBA00022723"/>
    </source>
</evidence>
<dbReference type="AlphaFoldDB" id="A0A220UIW9"/>
<evidence type="ECO:0000256" key="3">
    <source>
        <dbReference type="ARBA" id="ARBA00023004"/>
    </source>
</evidence>
<name>A0A220UIW9_9GAMM</name>
<dbReference type="GO" id="GO:0042597">
    <property type="term" value="C:periplasmic space"/>
    <property type="evidence" value="ECO:0007669"/>
    <property type="project" value="InterPro"/>
</dbReference>
<keyword evidence="1 4" id="KW-0349">Heme</keyword>
<keyword evidence="3 5" id="KW-0408">Iron</keyword>
<dbReference type="Gene3D" id="1.10.760.10">
    <property type="entry name" value="Cytochrome c-like domain"/>
    <property type="match status" value="2"/>
</dbReference>
<sequence>MNIKIRTLAKGIALIYGCALTSVAIANPTAVPPAGQICVTCHGAEGEGIEPLGPRLAGLSKEYITTQLQHFQAGVRQNATMMPMAMTLQGDGIEQVASYFSAKSPKTEVKPVIRGEQVTFSDDTARLAYQGDWSRGLPACVTCHGPSGLGGGLFPRLAGQQASYIKTQLLAWQAGTRKGDVDGMMANVANKLTAAEVDALANYFANLK</sequence>
<dbReference type="RefSeq" id="WP_086902210.1">
    <property type="nucleotide sequence ID" value="NZ_CP022358.1"/>
</dbReference>
<feature type="binding site" description="covalent" evidence="4">
    <location>
        <position position="41"/>
    </location>
    <ligand>
        <name>heme c</name>
        <dbReference type="ChEBI" id="CHEBI:61717"/>
        <label>1</label>
    </ligand>
</feature>
<feature type="signal peptide" evidence="6">
    <location>
        <begin position="1"/>
        <end position="26"/>
    </location>
</feature>
<feature type="domain" description="Cytochrome c" evidence="7">
    <location>
        <begin position="6"/>
        <end position="104"/>
    </location>
</feature>
<keyword evidence="2 5" id="KW-0479">Metal-binding</keyword>
<evidence type="ECO:0000256" key="1">
    <source>
        <dbReference type="ARBA" id="ARBA00022617"/>
    </source>
</evidence>
<dbReference type="GO" id="GO:0005506">
    <property type="term" value="F:iron ion binding"/>
    <property type="evidence" value="ECO:0007669"/>
    <property type="project" value="InterPro"/>
</dbReference>
<evidence type="ECO:0000256" key="6">
    <source>
        <dbReference type="SAM" id="SignalP"/>
    </source>
</evidence>
<dbReference type="PANTHER" id="PTHR33751">
    <property type="entry name" value="CBB3-TYPE CYTOCHROME C OXIDASE SUBUNIT FIXP"/>
    <property type="match status" value="1"/>
</dbReference>
<dbReference type="PROSITE" id="PS51007">
    <property type="entry name" value="CYTC"/>
    <property type="match status" value="2"/>
</dbReference>
<dbReference type="Pfam" id="PF00034">
    <property type="entry name" value="Cytochrom_C"/>
    <property type="match status" value="2"/>
</dbReference>
<feature type="domain" description="Cytochrome c" evidence="7">
    <location>
        <begin position="110"/>
        <end position="208"/>
    </location>
</feature>
<feature type="binding site" description="covalent" evidence="4">
    <location>
        <position position="38"/>
    </location>
    <ligand>
        <name>heme c</name>
        <dbReference type="ChEBI" id="CHEBI:61717"/>
        <label>1</label>
    </ligand>
</feature>
<dbReference type="Proteomes" id="UP000198367">
    <property type="component" value="Chromosome"/>
</dbReference>
<dbReference type="PANTHER" id="PTHR33751:SF11">
    <property type="entry name" value="BLL4483 PROTEIN"/>
    <property type="match status" value="1"/>
</dbReference>
<feature type="binding site" description="covalent" evidence="4">
    <location>
        <position position="140"/>
    </location>
    <ligand>
        <name>heme c</name>
        <dbReference type="ChEBI" id="CHEBI:61717"/>
        <label>2</label>
    </ligand>
</feature>
<evidence type="ECO:0000256" key="5">
    <source>
        <dbReference type="PIRSR" id="PIRSR000005-2"/>
    </source>
</evidence>
<feature type="chain" id="PRO_5012691096" evidence="6">
    <location>
        <begin position="27"/>
        <end position="208"/>
    </location>
</feature>
<protein>
    <submittedName>
        <fullName evidence="8">Cystathionine beta-synthase</fullName>
    </submittedName>
</protein>
<gene>
    <name evidence="8" type="ORF">CF168_02750</name>
</gene>
<comment type="PTM">
    <text evidence="4">Binds 2 heme c groups covalently per subunit.</text>
</comment>
<evidence type="ECO:0000256" key="4">
    <source>
        <dbReference type="PIRSR" id="PIRSR000005-1"/>
    </source>
</evidence>
<dbReference type="InterPro" id="IPR009056">
    <property type="entry name" value="Cyt_c-like_dom"/>
</dbReference>
<proteinExistence type="predicted"/>
<dbReference type="InterPro" id="IPR036909">
    <property type="entry name" value="Cyt_c-like_dom_sf"/>
</dbReference>
<organism evidence="8 9">
    <name type="scientific">Shewanella bicestrii</name>
    <dbReference type="NCBI Taxonomy" id="2018305"/>
    <lineage>
        <taxon>Bacteria</taxon>
        <taxon>Pseudomonadati</taxon>
        <taxon>Pseudomonadota</taxon>
        <taxon>Gammaproteobacteria</taxon>
        <taxon>Alteromonadales</taxon>
        <taxon>Shewanellaceae</taxon>
        <taxon>Shewanella</taxon>
    </lineage>
</organism>
<reference evidence="8 9" key="1">
    <citation type="submission" date="2017-07" db="EMBL/GenBank/DDBJ databases">
        <title>Phenotypical and genomic characterization of a clinical isolate of Shewanella bicestrii sp. nov. producing an extended-spectrum beta-lactamase and a new oxacillinase variant.</title>
        <authorList>
            <person name="Jousset A.B."/>
            <person name="Bonnin R.A."/>
            <person name="Girlich D."/>
            <person name="Dabos L."/>
            <person name="Potron A."/>
            <person name="Dortet L."/>
            <person name="Glaser P."/>
            <person name="Naas T."/>
        </authorList>
    </citation>
    <scope>NUCLEOTIDE SEQUENCE [LARGE SCALE GENOMIC DNA]</scope>
    <source>
        <strain evidence="8 9">JAB-1</strain>
    </source>
</reference>